<dbReference type="EMBL" id="SDPU01000020">
    <property type="protein sequence ID" value="RYU12751.1"/>
    <property type="molecule type" value="Genomic_DNA"/>
</dbReference>
<evidence type="ECO:0000313" key="4">
    <source>
        <dbReference type="Proteomes" id="UP000291189"/>
    </source>
</evidence>
<dbReference type="OrthoDB" id="3261033at2"/>
<proteinExistence type="predicted"/>
<comment type="caution">
    <text evidence="3">The sequence shown here is derived from an EMBL/GenBank/DDBJ whole genome shotgun (WGS) entry which is preliminary data.</text>
</comment>
<evidence type="ECO:0000313" key="3">
    <source>
        <dbReference type="EMBL" id="RYU12751.1"/>
    </source>
</evidence>
<feature type="transmembrane region" description="Helical" evidence="2">
    <location>
        <begin position="80"/>
        <end position="102"/>
    </location>
</feature>
<keyword evidence="2" id="KW-1133">Transmembrane helix</keyword>
<organism evidence="3 4">
    <name type="scientific">Nocardioides iriomotensis</name>
    <dbReference type="NCBI Taxonomy" id="715784"/>
    <lineage>
        <taxon>Bacteria</taxon>
        <taxon>Bacillati</taxon>
        <taxon>Actinomycetota</taxon>
        <taxon>Actinomycetes</taxon>
        <taxon>Propionibacteriales</taxon>
        <taxon>Nocardioidaceae</taxon>
        <taxon>Nocardioides</taxon>
    </lineage>
</organism>
<reference evidence="3 4" key="1">
    <citation type="submission" date="2019-01" db="EMBL/GenBank/DDBJ databases">
        <title>Nocardioides guangzhouensis sp. nov., an actinobacterium isolated from soil.</title>
        <authorList>
            <person name="Fu Y."/>
            <person name="Cai Y."/>
            <person name="Lin Z."/>
            <person name="Chen P."/>
        </authorList>
    </citation>
    <scope>NUCLEOTIDE SEQUENCE [LARGE SCALE GENOMIC DNA]</scope>
    <source>
        <strain evidence="3 4">NBRC 105384</strain>
    </source>
</reference>
<gene>
    <name evidence="3" type="ORF">ETU37_07185</name>
</gene>
<feature type="compositionally biased region" description="Polar residues" evidence="1">
    <location>
        <begin position="23"/>
        <end position="32"/>
    </location>
</feature>
<sequence>MSILPKAARGRHTADQQAHRAPASTQGGNMSEYTPPPPPPSDPAGWGQQPGPTSPPAKGFFGALFDFSFNSFVTPSIVKVVYVLATIALAVGFVGFLIAAIATGESTAILFTLVLGPILAILYLALIRMTLEFYYALVRMSEDIHRGRQA</sequence>
<keyword evidence="4" id="KW-1185">Reference proteome</keyword>
<feature type="transmembrane region" description="Helical" evidence="2">
    <location>
        <begin position="108"/>
        <end position="131"/>
    </location>
</feature>
<dbReference type="AlphaFoldDB" id="A0A4Q5J5C7"/>
<feature type="region of interest" description="Disordered" evidence="1">
    <location>
        <begin position="1"/>
        <end position="57"/>
    </location>
</feature>
<dbReference type="InterPro" id="IPR025557">
    <property type="entry name" value="DUF4282"/>
</dbReference>
<accession>A0A4Q5J5C7</accession>
<keyword evidence="2" id="KW-0472">Membrane</keyword>
<evidence type="ECO:0000256" key="1">
    <source>
        <dbReference type="SAM" id="MobiDB-lite"/>
    </source>
</evidence>
<evidence type="ECO:0000256" key="2">
    <source>
        <dbReference type="SAM" id="Phobius"/>
    </source>
</evidence>
<dbReference type="Pfam" id="PF14110">
    <property type="entry name" value="DUF4282"/>
    <property type="match status" value="1"/>
</dbReference>
<keyword evidence="2" id="KW-0812">Transmembrane</keyword>
<protein>
    <submittedName>
        <fullName evidence="3">DUF4282 domain-containing protein</fullName>
    </submittedName>
</protein>
<dbReference type="Proteomes" id="UP000291189">
    <property type="component" value="Unassembled WGS sequence"/>
</dbReference>
<name>A0A4Q5J5C7_9ACTN</name>